<accession>A0A317C4N8</accession>
<dbReference type="Proteomes" id="UP000245539">
    <property type="component" value="Unassembled WGS sequence"/>
</dbReference>
<dbReference type="Pfam" id="PF13749">
    <property type="entry name" value="HATPase_c_4"/>
    <property type="match status" value="1"/>
</dbReference>
<dbReference type="PANTHER" id="PTHR30595">
    <property type="entry name" value="GLPR-RELATED TRANSCRIPTIONAL REPRESSOR"/>
    <property type="match status" value="1"/>
</dbReference>
<dbReference type="InterPro" id="IPR007421">
    <property type="entry name" value="Schlafen_AlbA_2_dom"/>
</dbReference>
<dbReference type="AlphaFoldDB" id="A0A317C4N8"/>
<proteinExistence type="predicted"/>
<sequence length="382" mass="42736">MNIDLQSLIGQGENQSLEFKSAKVHSNSLAKEMVAFANTSGGAILLGVEDDGSISGLPDDKNYEEWASNIARNNVIPALSLRVEQLLIDSQSVLYIEVPKGPEKPYQTQQNQFLTRVGSTNRIATQGELMRMFQQSGMFHFDQVAVPKTSINDLNMAALDQYFTPYEIEFSKETEAERKQLLINTDILAISGETTVGGLLMFGINPSRYLPQASIMFAHFDGTEPSAKLFNRQEIIGTLPYQVDTAVAILKNHLVRPSTIEGMKRVDTVALPPDRVLREMIVNACVHRNYGITGAQIRLFIYDDRIECISPGRLPNSVTVEKLRFGVSHASNPVLLKFMDNLRYIDRLGRGFPMIFREMEKLGKTVEVTEFGEELRVVISLT</sequence>
<dbReference type="OrthoDB" id="34589at2"/>
<keyword evidence="3" id="KW-1185">Reference proteome</keyword>
<name>A0A317C4N8_9GAMM</name>
<gene>
    <name evidence="2" type="ORF">DKW60_18065</name>
</gene>
<reference evidence="2 3" key="1">
    <citation type="submission" date="2018-05" db="EMBL/GenBank/DDBJ databases">
        <title>Leucothrix arctica sp. nov., isolated from Arctic seawater.</title>
        <authorList>
            <person name="Choi A."/>
            <person name="Baek K."/>
        </authorList>
    </citation>
    <scope>NUCLEOTIDE SEQUENCE [LARGE SCALE GENOMIC DNA]</scope>
    <source>
        <strain evidence="2 3">JCM 18388</strain>
    </source>
</reference>
<protein>
    <submittedName>
        <fullName evidence="2">Transcriptional regulator</fullName>
    </submittedName>
</protein>
<comment type="caution">
    <text evidence="2">The sequence shown here is derived from an EMBL/GenBank/DDBJ whole genome shotgun (WGS) entry which is preliminary data.</text>
</comment>
<feature type="domain" description="Schlafen AlbA-2" evidence="1">
    <location>
        <begin position="13"/>
        <end position="124"/>
    </location>
</feature>
<dbReference type="Gene3D" id="3.30.565.60">
    <property type="match status" value="1"/>
</dbReference>
<evidence type="ECO:0000259" key="1">
    <source>
        <dbReference type="Pfam" id="PF04326"/>
    </source>
</evidence>
<dbReference type="EMBL" id="QGKM01000067">
    <property type="protein sequence ID" value="PWQ93249.1"/>
    <property type="molecule type" value="Genomic_DNA"/>
</dbReference>
<dbReference type="InterPro" id="IPR038475">
    <property type="entry name" value="RecG_C_sf"/>
</dbReference>
<dbReference type="Pfam" id="PF04326">
    <property type="entry name" value="SLFN_AlbA_2"/>
    <property type="match status" value="1"/>
</dbReference>
<dbReference type="InterPro" id="IPR038461">
    <property type="entry name" value="Schlafen_AlbA_2_dom_sf"/>
</dbReference>
<dbReference type="Gene3D" id="3.30.950.30">
    <property type="entry name" value="Schlafen, AAA domain"/>
    <property type="match status" value="1"/>
</dbReference>
<dbReference type="PANTHER" id="PTHR30595:SF6">
    <property type="entry name" value="SCHLAFEN ALBA-2 DOMAIN-CONTAINING PROTEIN"/>
    <property type="match status" value="1"/>
</dbReference>
<evidence type="ECO:0000313" key="2">
    <source>
        <dbReference type="EMBL" id="PWQ93249.1"/>
    </source>
</evidence>
<organism evidence="2 3">
    <name type="scientific">Leucothrix pacifica</name>
    <dbReference type="NCBI Taxonomy" id="1247513"/>
    <lineage>
        <taxon>Bacteria</taxon>
        <taxon>Pseudomonadati</taxon>
        <taxon>Pseudomonadota</taxon>
        <taxon>Gammaproteobacteria</taxon>
        <taxon>Thiotrichales</taxon>
        <taxon>Thiotrichaceae</taxon>
        <taxon>Leucothrix</taxon>
    </lineage>
</organism>
<dbReference type="RefSeq" id="WP_109839067.1">
    <property type="nucleotide sequence ID" value="NZ_QGKM01000067.1"/>
</dbReference>
<evidence type="ECO:0000313" key="3">
    <source>
        <dbReference type="Proteomes" id="UP000245539"/>
    </source>
</evidence>